<protein>
    <recommendedName>
        <fullName evidence="7">Xylanolytic transcriptional activator regulatory domain-containing protein</fullName>
    </recommendedName>
</protein>
<dbReference type="RefSeq" id="XP_028498812.1">
    <property type="nucleotide sequence ID" value="XM_028640846.1"/>
</dbReference>
<evidence type="ECO:0000256" key="5">
    <source>
        <dbReference type="ARBA" id="ARBA00023242"/>
    </source>
</evidence>
<keyword evidence="3" id="KW-0805">Transcription regulation</keyword>
<dbReference type="GO" id="GO:0006351">
    <property type="term" value="P:DNA-templated transcription"/>
    <property type="evidence" value="ECO:0007669"/>
    <property type="project" value="InterPro"/>
</dbReference>
<dbReference type="EMBL" id="RBVV01000005">
    <property type="protein sequence ID" value="RNJ60654.1"/>
    <property type="molecule type" value="Genomic_DNA"/>
</dbReference>
<evidence type="ECO:0000313" key="8">
    <source>
        <dbReference type="EMBL" id="RNJ60654.1"/>
    </source>
</evidence>
<accession>A0A3M9YJU9</accession>
<keyword evidence="5" id="KW-0539">Nucleus</keyword>
<reference evidence="8 9" key="1">
    <citation type="submission" date="2018-10" db="EMBL/GenBank/DDBJ databases">
        <title>Genome sequence of Verticillium nonalfalfae VnAa140.</title>
        <authorList>
            <person name="Stajich J.E."/>
            <person name="Kasson M.T."/>
        </authorList>
    </citation>
    <scope>NUCLEOTIDE SEQUENCE [LARGE SCALE GENOMIC DNA]</scope>
    <source>
        <strain evidence="8 9">VnAa140</strain>
    </source>
</reference>
<dbReference type="GeneID" id="39610411"/>
<feature type="domain" description="Xylanolytic transcriptional activator regulatory" evidence="7">
    <location>
        <begin position="223"/>
        <end position="292"/>
    </location>
</feature>
<keyword evidence="4" id="KW-0804">Transcription</keyword>
<comment type="caution">
    <text evidence="8">The sequence shown here is derived from an EMBL/GenBank/DDBJ whole genome shotgun (WGS) entry which is preliminary data.</text>
</comment>
<dbReference type="AlphaFoldDB" id="A0A3M9YJU9"/>
<evidence type="ECO:0000256" key="2">
    <source>
        <dbReference type="ARBA" id="ARBA00022723"/>
    </source>
</evidence>
<evidence type="ECO:0000256" key="4">
    <source>
        <dbReference type="ARBA" id="ARBA00023163"/>
    </source>
</evidence>
<proteinExistence type="predicted"/>
<evidence type="ECO:0000313" key="9">
    <source>
        <dbReference type="Proteomes" id="UP000267145"/>
    </source>
</evidence>
<evidence type="ECO:0000256" key="3">
    <source>
        <dbReference type="ARBA" id="ARBA00023015"/>
    </source>
</evidence>
<keyword evidence="2" id="KW-0479">Metal-binding</keyword>
<dbReference type="InterPro" id="IPR007219">
    <property type="entry name" value="XnlR_reg_dom"/>
</dbReference>
<gene>
    <name evidence="8" type="ORF">D7B24_006722</name>
</gene>
<dbReference type="GO" id="GO:0005634">
    <property type="term" value="C:nucleus"/>
    <property type="evidence" value="ECO:0007669"/>
    <property type="project" value="UniProtKB-SubCell"/>
</dbReference>
<dbReference type="Pfam" id="PF04082">
    <property type="entry name" value="Fungal_trans"/>
    <property type="match status" value="1"/>
</dbReference>
<name>A0A3M9YJU9_9PEZI</name>
<dbReference type="PANTHER" id="PTHR47338:SF16">
    <property type="entry name" value="TRANSCRIPTION FACTOR, PUTATIVE (AFU_ORTHOLOGUE AFUA_2G09360)-RELATED"/>
    <property type="match status" value="1"/>
</dbReference>
<sequence length="576" mass="64903">MFLKSAVKPGAECWLESFLRPGSYHDHPEPGPASRRRKCQTKDGRRACVHCEERGIPCVQGPPEGGYYDQRAQQRSQVTSQALTPEGGSTSASSHHHGDGFSPEVVEPEPQATLPGLAMRLDLVRLYFDYIHDQFHSLFHRPSFIEDALQDRVPHSILFGMFALSARFSTDPYFADVDPRDRATGYLRAAEKLLDLRDISLTTIQLCVLIGSGETAAGQAEVENIYYGVACRMAQLLDLPNRPASNLLESEINLRVWWSLSMIDVWSSTAVKLPKLLPNRTDISLPMDDLSYLALSPEGLASARTSAFSHGSQLLAQMIKVNRILLEINNFNQRCVTENPTWETLSHGVDVLTARLDDWVANLPPNMHDTPENFAWFASRGLGRIFAAVYLGYYHFGQLLYYQFLHGAAIDAPLSPEDSRGTMATESPSAMRRQEYAQRTKEHAGRLCEMVYRSQATAGADVRYTMTSHVLVIASTVQIHTLLFSGDEDDIGVARSRLERNFELLLRLQCYWPTVDRAISRLRAFHATARTSVDSSFVLDRWMLRFMVEFAESMEEKEAEAWRGGSEEMEALWSRQ</sequence>
<feature type="region of interest" description="Disordered" evidence="6">
    <location>
        <begin position="62"/>
        <end position="108"/>
    </location>
</feature>
<dbReference type="GO" id="GO:0008270">
    <property type="term" value="F:zinc ion binding"/>
    <property type="evidence" value="ECO:0007669"/>
    <property type="project" value="InterPro"/>
</dbReference>
<evidence type="ECO:0000256" key="1">
    <source>
        <dbReference type="ARBA" id="ARBA00004123"/>
    </source>
</evidence>
<evidence type="ECO:0000259" key="7">
    <source>
        <dbReference type="SMART" id="SM00906"/>
    </source>
</evidence>
<comment type="subcellular location">
    <subcellularLocation>
        <location evidence="1">Nucleus</location>
    </subcellularLocation>
</comment>
<dbReference type="PANTHER" id="PTHR47338">
    <property type="entry name" value="ZN(II)2CYS6 TRANSCRIPTION FACTOR (EUROFUNG)-RELATED"/>
    <property type="match status" value="1"/>
</dbReference>
<dbReference type="InterPro" id="IPR050815">
    <property type="entry name" value="TF_fung"/>
</dbReference>
<dbReference type="CDD" id="cd12148">
    <property type="entry name" value="fungal_TF_MHR"/>
    <property type="match status" value="1"/>
</dbReference>
<keyword evidence="9" id="KW-1185">Reference proteome</keyword>
<feature type="compositionally biased region" description="Polar residues" evidence="6">
    <location>
        <begin position="71"/>
        <end position="83"/>
    </location>
</feature>
<dbReference type="GO" id="GO:0003677">
    <property type="term" value="F:DNA binding"/>
    <property type="evidence" value="ECO:0007669"/>
    <property type="project" value="InterPro"/>
</dbReference>
<dbReference type="SMART" id="SM00906">
    <property type="entry name" value="Fungal_trans"/>
    <property type="match status" value="1"/>
</dbReference>
<dbReference type="GO" id="GO:0000981">
    <property type="term" value="F:DNA-binding transcription factor activity, RNA polymerase II-specific"/>
    <property type="evidence" value="ECO:0007669"/>
    <property type="project" value="InterPro"/>
</dbReference>
<evidence type="ECO:0000256" key="6">
    <source>
        <dbReference type="SAM" id="MobiDB-lite"/>
    </source>
</evidence>
<dbReference type="Proteomes" id="UP000267145">
    <property type="component" value="Unassembled WGS sequence"/>
</dbReference>
<organism evidence="8 9">
    <name type="scientific">Verticillium nonalfalfae</name>
    <dbReference type="NCBI Taxonomy" id="1051616"/>
    <lineage>
        <taxon>Eukaryota</taxon>
        <taxon>Fungi</taxon>
        <taxon>Dikarya</taxon>
        <taxon>Ascomycota</taxon>
        <taxon>Pezizomycotina</taxon>
        <taxon>Sordariomycetes</taxon>
        <taxon>Hypocreomycetidae</taxon>
        <taxon>Glomerellales</taxon>
        <taxon>Plectosphaerellaceae</taxon>
        <taxon>Verticillium</taxon>
    </lineage>
</organism>